<dbReference type="Proteomes" id="UP000239907">
    <property type="component" value="Unassembled WGS sequence"/>
</dbReference>
<evidence type="ECO:0000313" key="1">
    <source>
        <dbReference type="EMBL" id="PQJ27882.1"/>
    </source>
</evidence>
<keyword evidence="2" id="KW-1185">Reference proteome</keyword>
<sequence length="321" mass="36825">MLFNDSKFVAYLSENFVGVASDDVAYNNLPSEAKQQAEYQFLKSSLGDGGNNIHQGVYAVTPSGRFLGKIDTGWPTYDAAGSLRNLRVAVDKYREMPKSERIGRRVMKESDRSMAKAEELAQAGVLKMRTTARHYAFPEMELFDQRHPEYAKLDAFWLSPSEQQSMLPSTHKKGERCYLADSLVERMLLHCQPMEGFGAWWKEHIQKQKLEVEVSKVKGSQVFLKFSGELAMSADSQWNKSDYSGRLLGVGVWDEKLKAFTRLEWVTLGMRELKELKSNMHRGGTKETMIASYMRLARNVKEEQGLKPHHWEHYPSSIKRR</sequence>
<reference evidence="1 2" key="1">
    <citation type="submission" date="2016-12" db="EMBL/GenBank/DDBJ databases">
        <title>Study of bacterial adaptation to deep sea.</title>
        <authorList>
            <person name="Song J."/>
            <person name="Yoshizawa S."/>
            <person name="Kogure K."/>
        </authorList>
    </citation>
    <scope>NUCLEOTIDE SEQUENCE [LARGE SCALE GENOMIC DNA]</scope>
    <source>
        <strain evidence="1 2">SAORIC-165</strain>
    </source>
</reference>
<dbReference type="EMBL" id="MQWA01000001">
    <property type="protein sequence ID" value="PQJ27882.1"/>
    <property type="molecule type" value="Genomic_DNA"/>
</dbReference>
<name>A0A2S7U0M9_9BACT</name>
<organism evidence="1 2">
    <name type="scientific">Rubritalea profundi</name>
    <dbReference type="NCBI Taxonomy" id="1658618"/>
    <lineage>
        <taxon>Bacteria</taxon>
        <taxon>Pseudomonadati</taxon>
        <taxon>Verrucomicrobiota</taxon>
        <taxon>Verrucomicrobiia</taxon>
        <taxon>Verrucomicrobiales</taxon>
        <taxon>Rubritaleaceae</taxon>
        <taxon>Rubritalea</taxon>
    </lineage>
</organism>
<evidence type="ECO:0000313" key="2">
    <source>
        <dbReference type="Proteomes" id="UP000239907"/>
    </source>
</evidence>
<comment type="caution">
    <text evidence="1">The sequence shown here is derived from an EMBL/GenBank/DDBJ whole genome shotgun (WGS) entry which is preliminary data.</text>
</comment>
<accession>A0A2S7U0M9</accession>
<dbReference type="AlphaFoldDB" id="A0A2S7U0M9"/>
<proteinExistence type="predicted"/>
<protein>
    <submittedName>
        <fullName evidence="1">Uncharacterized protein</fullName>
    </submittedName>
</protein>
<gene>
    <name evidence="1" type="ORF">BSZ32_04790</name>
</gene>